<dbReference type="GO" id="GO:0019867">
    <property type="term" value="C:outer membrane"/>
    <property type="evidence" value="ECO:0007669"/>
    <property type="project" value="InterPro"/>
</dbReference>
<dbReference type="AlphaFoldDB" id="A0A1T4KPV9"/>
<feature type="region of interest" description="Disordered" evidence="1">
    <location>
        <begin position="44"/>
        <end position="72"/>
    </location>
</feature>
<keyword evidence="4" id="KW-1185">Reference proteome</keyword>
<evidence type="ECO:0000313" key="3">
    <source>
        <dbReference type="EMBL" id="SJZ44445.1"/>
    </source>
</evidence>
<evidence type="ECO:0000256" key="1">
    <source>
        <dbReference type="SAM" id="MobiDB-lite"/>
    </source>
</evidence>
<dbReference type="InterPro" id="IPR008816">
    <property type="entry name" value="Gly_zipper_2TM_dom"/>
</dbReference>
<dbReference type="OrthoDB" id="773095at2"/>
<dbReference type="Pfam" id="PF05433">
    <property type="entry name" value="Rick_17kDa_Anti"/>
    <property type="match status" value="1"/>
</dbReference>
<reference evidence="3 4" key="1">
    <citation type="submission" date="2017-02" db="EMBL/GenBank/DDBJ databases">
        <authorList>
            <person name="Peterson S.W."/>
        </authorList>
    </citation>
    <scope>NUCLEOTIDE SEQUENCE [LARGE SCALE GENOMIC DNA]</scope>
    <source>
        <strain evidence="3 4">DSM 22335</strain>
    </source>
</reference>
<evidence type="ECO:0000313" key="4">
    <source>
        <dbReference type="Proteomes" id="UP000190888"/>
    </source>
</evidence>
<evidence type="ECO:0000259" key="2">
    <source>
        <dbReference type="Pfam" id="PF05433"/>
    </source>
</evidence>
<dbReference type="EMBL" id="FUWH01000002">
    <property type="protein sequence ID" value="SJZ44445.1"/>
    <property type="molecule type" value="Genomic_DNA"/>
</dbReference>
<feature type="compositionally biased region" description="Low complexity" evidence="1">
    <location>
        <begin position="49"/>
        <end position="62"/>
    </location>
</feature>
<protein>
    <submittedName>
        <fullName evidence="3">Glycine zipper 2TM domain-containing protein</fullName>
    </submittedName>
</protein>
<dbReference type="PROSITE" id="PS51257">
    <property type="entry name" value="PROKAR_LIPOPROTEIN"/>
    <property type="match status" value="1"/>
</dbReference>
<sequence>MKTAIAIIAATAFLGACRNAPKEEPKKDTVVVVKTTVREREVPVRRSVEPAYDAAEASAPAPTQQKKGWSDAAKGTAIGGVAGGVAGALIDGKDGNRTEGILIGTALGAGTGYVIGRANDRKTGRVKPKTNN</sequence>
<dbReference type="Proteomes" id="UP000190888">
    <property type="component" value="Unassembled WGS sequence"/>
</dbReference>
<name>A0A1T4KPV9_9BACT</name>
<proteinExistence type="predicted"/>
<organism evidence="3 4">
    <name type="scientific">Sediminibacterium ginsengisoli</name>
    <dbReference type="NCBI Taxonomy" id="413434"/>
    <lineage>
        <taxon>Bacteria</taxon>
        <taxon>Pseudomonadati</taxon>
        <taxon>Bacteroidota</taxon>
        <taxon>Chitinophagia</taxon>
        <taxon>Chitinophagales</taxon>
        <taxon>Chitinophagaceae</taxon>
        <taxon>Sediminibacterium</taxon>
    </lineage>
</organism>
<gene>
    <name evidence="3" type="ORF">SAMN04488132_10248</name>
</gene>
<feature type="domain" description="Glycine zipper 2TM" evidence="2">
    <location>
        <begin position="75"/>
        <end position="116"/>
    </location>
</feature>
<dbReference type="RefSeq" id="WP_078830031.1">
    <property type="nucleotide sequence ID" value="NZ_FUWH01000002.1"/>
</dbReference>
<accession>A0A1T4KPV9</accession>
<dbReference type="STRING" id="413434.SAMN04488132_10248"/>